<organism evidence="7 8">
    <name type="scientific">Ambispora gerdemannii</name>
    <dbReference type="NCBI Taxonomy" id="144530"/>
    <lineage>
        <taxon>Eukaryota</taxon>
        <taxon>Fungi</taxon>
        <taxon>Fungi incertae sedis</taxon>
        <taxon>Mucoromycota</taxon>
        <taxon>Glomeromycotina</taxon>
        <taxon>Glomeromycetes</taxon>
        <taxon>Archaeosporales</taxon>
        <taxon>Ambisporaceae</taxon>
        <taxon>Ambispora</taxon>
    </lineage>
</organism>
<proteinExistence type="predicted"/>
<evidence type="ECO:0000256" key="1">
    <source>
        <dbReference type="ARBA" id="ARBA00004127"/>
    </source>
</evidence>
<dbReference type="EMBL" id="CAJVPL010000365">
    <property type="protein sequence ID" value="CAG8488083.1"/>
    <property type="molecule type" value="Genomic_DNA"/>
</dbReference>
<keyword evidence="8" id="KW-1185">Reference proteome</keyword>
<dbReference type="GO" id="GO:0022857">
    <property type="term" value="F:transmembrane transporter activity"/>
    <property type="evidence" value="ECO:0007669"/>
    <property type="project" value="InterPro"/>
</dbReference>
<protein>
    <submittedName>
        <fullName evidence="7">834_t:CDS:1</fullName>
    </submittedName>
</protein>
<feature type="transmembrane region" description="Helical" evidence="6">
    <location>
        <begin position="86"/>
        <end position="105"/>
    </location>
</feature>
<dbReference type="InterPro" id="IPR036259">
    <property type="entry name" value="MFS_trans_sf"/>
</dbReference>
<feature type="transmembrane region" description="Helical" evidence="6">
    <location>
        <begin position="20"/>
        <end position="41"/>
    </location>
</feature>
<dbReference type="Pfam" id="PF07690">
    <property type="entry name" value="MFS_1"/>
    <property type="match status" value="1"/>
</dbReference>
<dbReference type="GO" id="GO:0005886">
    <property type="term" value="C:plasma membrane"/>
    <property type="evidence" value="ECO:0007669"/>
    <property type="project" value="TreeGrafter"/>
</dbReference>
<dbReference type="AlphaFoldDB" id="A0A9N8ZG34"/>
<name>A0A9N8ZG34_9GLOM</name>
<dbReference type="SUPFAM" id="SSF103473">
    <property type="entry name" value="MFS general substrate transporter"/>
    <property type="match status" value="1"/>
</dbReference>
<keyword evidence="3 6" id="KW-0812">Transmembrane</keyword>
<evidence type="ECO:0000256" key="4">
    <source>
        <dbReference type="ARBA" id="ARBA00022989"/>
    </source>
</evidence>
<evidence type="ECO:0000256" key="6">
    <source>
        <dbReference type="SAM" id="Phobius"/>
    </source>
</evidence>
<sequence length="166" mass="17664">MKFAKEPIIPLRLFLEGGNVLAMFLASLFTGISFYALLYYVPLYFQTIMSVSAIVAGLKLSPLVAGIVIFSAVSDILTAHTGNYRIWILLGFALTTIGCGLLVTLDENSNQGKPIGYLFIAGSGLGSCMQTSLIVAQNAVDFKDVAVVTALCTFWRTTGGVLGVAI</sequence>
<feature type="transmembrane region" description="Helical" evidence="6">
    <location>
        <begin position="53"/>
        <end position="74"/>
    </location>
</feature>
<dbReference type="Gene3D" id="1.20.1250.20">
    <property type="entry name" value="MFS general substrate transporter like domains"/>
    <property type="match status" value="1"/>
</dbReference>
<evidence type="ECO:0000256" key="2">
    <source>
        <dbReference type="ARBA" id="ARBA00022448"/>
    </source>
</evidence>
<comment type="caution">
    <text evidence="7">The sequence shown here is derived from an EMBL/GenBank/DDBJ whole genome shotgun (WGS) entry which is preliminary data.</text>
</comment>
<keyword evidence="2" id="KW-0813">Transport</keyword>
<evidence type="ECO:0000313" key="8">
    <source>
        <dbReference type="Proteomes" id="UP000789831"/>
    </source>
</evidence>
<dbReference type="GO" id="GO:0012505">
    <property type="term" value="C:endomembrane system"/>
    <property type="evidence" value="ECO:0007669"/>
    <property type="project" value="UniProtKB-SubCell"/>
</dbReference>
<gene>
    <name evidence="7" type="ORF">AGERDE_LOCUS3601</name>
</gene>
<dbReference type="InterPro" id="IPR011701">
    <property type="entry name" value="MFS"/>
</dbReference>
<keyword evidence="5 6" id="KW-0472">Membrane</keyword>
<reference evidence="7" key="1">
    <citation type="submission" date="2021-06" db="EMBL/GenBank/DDBJ databases">
        <authorList>
            <person name="Kallberg Y."/>
            <person name="Tangrot J."/>
            <person name="Rosling A."/>
        </authorList>
    </citation>
    <scope>NUCLEOTIDE SEQUENCE</scope>
    <source>
        <strain evidence="7">MT106</strain>
    </source>
</reference>
<comment type="subcellular location">
    <subcellularLocation>
        <location evidence="1">Endomembrane system</location>
        <topology evidence="1">Multi-pass membrane protein</topology>
    </subcellularLocation>
</comment>
<dbReference type="PANTHER" id="PTHR23501">
    <property type="entry name" value="MAJOR FACILITATOR SUPERFAMILY"/>
    <property type="match status" value="1"/>
</dbReference>
<dbReference type="Proteomes" id="UP000789831">
    <property type="component" value="Unassembled WGS sequence"/>
</dbReference>
<accession>A0A9N8ZG34</accession>
<evidence type="ECO:0000256" key="3">
    <source>
        <dbReference type="ARBA" id="ARBA00022692"/>
    </source>
</evidence>
<evidence type="ECO:0000256" key="5">
    <source>
        <dbReference type="ARBA" id="ARBA00023136"/>
    </source>
</evidence>
<dbReference type="PANTHER" id="PTHR23501:SF191">
    <property type="entry name" value="VACUOLAR BASIC AMINO ACID TRANSPORTER 4"/>
    <property type="match status" value="1"/>
</dbReference>
<evidence type="ECO:0000313" key="7">
    <source>
        <dbReference type="EMBL" id="CAG8488083.1"/>
    </source>
</evidence>
<feature type="transmembrane region" description="Helical" evidence="6">
    <location>
        <begin position="117"/>
        <end position="139"/>
    </location>
</feature>
<dbReference type="OrthoDB" id="10021397at2759"/>
<keyword evidence="4 6" id="KW-1133">Transmembrane helix</keyword>